<dbReference type="InterPro" id="IPR050904">
    <property type="entry name" value="Adhesion/Biosynth-related"/>
</dbReference>
<dbReference type="PROSITE" id="PS50213">
    <property type="entry name" value="FAS1"/>
    <property type="match status" value="2"/>
</dbReference>
<sequence length="366" mass="40109">MFSKGAILSFLLASASAHYPYPPYYEYTCQDKAGHVIYGEPCWRGWYGWPTWCTGYTCAEISCDNDYARQFCPETCGDCTTVVDIAQNNTSNSSIETLVDFLVQADLVSTLQGKGPFTVFAPTDEAFENLTASTNANYTEDQWSAHLKDLLLYHVVPKKILSSYIFEGATVKTLEGSFLTASLNPITINGAEVIDADLTAGNGVIHVIDEVLLPLSATVDIVDFLTTSFNANLFSTLVDLVVQVNLTDALQSPGPFTLFAPTNYAFSQIGDFIDVNNATQVTDVLLYHVLNGIVLAEDIDDDSNATTLSGETLSFDTLYNRFITINDDSQVIIKDNLVMNGVIHVIDEVLIPPAYQPDIVDFLTSE</sequence>
<dbReference type="AlphaFoldDB" id="A0A7S4QFT9"/>
<dbReference type="InterPro" id="IPR000782">
    <property type="entry name" value="FAS1_domain"/>
</dbReference>
<dbReference type="Pfam" id="PF02469">
    <property type="entry name" value="Fasciclin"/>
    <property type="match status" value="2"/>
</dbReference>
<evidence type="ECO:0000313" key="3">
    <source>
        <dbReference type="EMBL" id="CAE4582367.1"/>
    </source>
</evidence>
<dbReference type="GO" id="GO:0005615">
    <property type="term" value="C:extracellular space"/>
    <property type="evidence" value="ECO:0007669"/>
    <property type="project" value="TreeGrafter"/>
</dbReference>
<dbReference type="InterPro" id="IPR036378">
    <property type="entry name" value="FAS1_dom_sf"/>
</dbReference>
<feature type="chain" id="PRO_5031045928" description="FAS1 domain-containing protein" evidence="1">
    <location>
        <begin position="18"/>
        <end position="366"/>
    </location>
</feature>
<protein>
    <recommendedName>
        <fullName evidence="2">FAS1 domain-containing protein</fullName>
    </recommendedName>
</protein>
<dbReference type="PANTHER" id="PTHR10900">
    <property type="entry name" value="PERIOSTIN-RELATED"/>
    <property type="match status" value="1"/>
</dbReference>
<organism evidence="3">
    <name type="scientific">Ditylum brightwellii</name>
    <dbReference type="NCBI Taxonomy" id="49249"/>
    <lineage>
        <taxon>Eukaryota</taxon>
        <taxon>Sar</taxon>
        <taxon>Stramenopiles</taxon>
        <taxon>Ochrophyta</taxon>
        <taxon>Bacillariophyta</taxon>
        <taxon>Mediophyceae</taxon>
        <taxon>Lithodesmiophycidae</taxon>
        <taxon>Lithodesmiales</taxon>
        <taxon>Lithodesmiaceae</taxon>
        <taxon>Ditylum</taxon>
    </lineage>
</organism>
<feature type="signal peptide" evidence="1">
    <location>
        <begin position="1"/>
        <end position="17"/>
    </location>
</feature>
<dbReference type="Gene3D" id="2.30.180.10">
    <property type="entry name" value="FAS1 domain"/>
    <property type="match status" value="2"/>
</dbReference>
<evidence type="ECO:0000259" key="2">
    <source>
        <dbReference type="PROSITE" id="PS50213"/>
    </source>
</evidence>
<evidence type="ECO:0000256" key="1">
    <source>
        <dbReference type="SAM" id="SignalP"/>
    </source>
</evidence>
<dbReference type="PANTHER" id="PTHR10900:SF77">
    <property type="entry name" value="FI19380P1"/>
    <property type="match status" value="1"/>
</dbReference>
<keyword evidence="1" id="KW-0732">Signal</keyword>
<feature type="domain" description="FAS1" evidence="2">
    <location>
        <begin position="218"/>
        <end position="350"/>
    </location>
</feature>
<feature type="domain" description="FAS1" evidence="2">
    <location>
        <begin position="79"/>
        <end position="212"/>
    </location>
</feature>
<reference evidence="3" key="1">
    <citation type="submission" date="2021-01" db="EMBL/GenBank/DDBJ databases">
        <authorList>
            <person name="Corre E."/>
            <person name="Pelletier E."/>
            <person name="Niang G."/>
            <person name="Scheremetjew M."/>
            <person name="Finn R."/>
            <person name="Kale V."/>
            <person name="Holt S."/>
            <person name="Cochrane G."/>
            <person name="Meng A."/>
            <person name="Brown T."/>
            <person name="Cohen L."/>
        </authorList>
    </citation>
    <scope>NUCLEOTIDE SEQUENCE</scope>
    <source>
        <strain evidence="3">GSO104</strain>
    </source>
</reference>
<name>A0A7S4QFT9_9STRA</name>
<dbReference type="SUPFAM" id="SSF82153">
    <property type="entry name" value="FAS1 domain"/>
    <property type="match status" value="2"/>
</dbReference>
<accession>A0A7S4QFT9</accession>
<proteinExistence type="predicted"/>
<dbReference type="SMART" id="SM00554">
    <property type="entry name" value="FAS1"/>
    <property type="match status" value="2"/>
</dbReference>
<dbReference type="FunFam" id="2.30.180.10:FF:000032">
    <property type="entry name" value="Fasciclin domain-containing protein, putative"/>
    <property type="match status" value="2"/>
</dbReference>
<gene>
    <name evidence="3" type="ORF">DBRI00130_LOCUS2207</name>
</gene>
<dbReference type="EMBL" id="HBNS01002744">
    <property type="protein sequence ID" value="CAE4582367.1"/>
    <property type="molecule type" value="Transcribed_RNA"/>
</dbReference>